<keyword evidence="1 3" id="KW-0378">Hydrolase</keyword>
<evidence type="ECO:0000256" key="4">
    <source>
        <dbReference type="RuleBase" id="RU004453"/>
    </source>
</evidence>
<evidence type="ECO:0000313" key="6">
    <source>
        <dbReference type="EMBL" id="ABU56369.1"/>
    </source>
</evidence>
<dbReference type="SUPFAM" id="SSF51445">
    <property type="entry name" value="(Trans)glycosidases"/>
    <property type="match status" value="1"/>
</dbReference>
<dbReference type="AlphaFoldDB" id="A7NF10"/>
<accession>A7NF10</accession>
<dbReference type="PROSITE" id="PS01095">
    <property type="entry name" value="GH18_1"/>
    <property type="match status" value="1"/>
</dbReference>
<dbReference type="GO" id="GO:0005975">
    <property type="term" value="P:carbohydrate metabolic process"/>
    <property type="evidence" value="ECO:0007669"/>
    <property type="project" value="InterPro"/>
</dbReference>
<dbReference type="Gene3D" id="3.10.50.10">
    <property type="match status" value="1"/>
</dbReference>
<comment type="similarity">
    <text evidence="4">Belongs to the glycosyl hydrolase 18 family.</text>
</comment>
<dbReference type="HOGENOM" id="CLU_037415_2_0_0"/>
<dbReference type="eggNOG" id="COG3858">
    <property type="taxonomic scope" value="Bacteria"/>
</dbReference>
<dbReference type="EMBL" id="CP000804">
    <property type="protein sequence ID" value="ABU56369.1"/>
    <property type="molecule type" value="Genomic_DNA"/>
</dbReference>
<evidence type="ECO:0000256" key="3">
    <source>
        <dbReference type="RuleBase" id="RU000489"/>
    </source>
</evidence>
<dbReference type="KEGG" id="rca:Rcas_0236"/>
<sequence>MRHVFSSPLAASLYAVALIVWALLVVDTVSLARRATEPPIFPTPTTVAVVTPVAATRVAAPTSMPPVQATVVPLMTPELDAEDGWFHPKTGRYIAAWLPNSFGSENRESFEANADILDEISPFWYSPSPGGELRFGREARDRTLLELAHGKNVLVIPTVHNVVTGEDPVPGILRNPRLRSYHVQQIVDEVLTYGYDGIDIDYEFLSSSLRDDYSAFILELADALHAHGKLLTVAVHAKDCDYCGLGGFQDWAVIGQVVDRLRIMTYDYHWRGGGPGPVAPVYWVERVARYAVTVVDPAKVVIGVPFYGYNWSRDGSGNARGQTWAMINEIIQTYRLSVNLMESNQNGLVQENWITYSSRTEGRREVWFATSSGLDAKLRLVQELDLAGIAIWRLGGEDPRNWEIIRARLLQDPYESQRVLSRLLPEH</sequence>
<keyword evidence="7" id="KW-1185">Reference proteome</keyword>
<dbReference type="InterPro" id="IPR029070">
    <property type="entry name" value="Chitinase_insertion_sf"/>
</dbReference>
<dbReference type="GO" id="GO:0004553">
    <property type="term" value="F:hydrolase activity, hydrolyzing O-glycosyl compounds"/>
    <property type="evidence" value="ECO:0007669"/>
    <property type="project" value="InterPro"/>
</dbReference>
<dbReference type="InterPro" id="IPR011583">
    <property type="entry name" value="Chitinase_II/V-like_cat"/>
</dbReference>
<dbReference type="PROSITE" id="PS51910">
    <property type="entry name" value="GH18_2"/>
    <property type="match status" value="1"/>
</dbReference>
<dbReference type="RefSeq" id="WP_011997774.1">
    <property type="nucleotide sequence ID" value="NC_009767.1"/>
</dbReference>
<evidence type="ECO:0000256" key="2">
    <source>
        <dbReference type="ARBA" id="ARBA00023295"/>
    </source>
</evidence>
<evidence type="ECO:0000256" key="1">
    <source>
        <dbReference type="ARBA" id="ARBA00022801"/>
    </source>
</evidence>
<dbReference type="InterPro" id="IPR017853">
    <property type="entry name" value="GH"/>
</dbReference>
<evidence type="ECO:0000259" key="5">
    <source>
        <dbReference type="PROSITE" id="PS51910"/>
    </source>
</evidence>
<dbReference type="Gene3D" id="3.20.20.80">
    <property type="entry name" value="Glycosidases"/>
    <property type="match status" value="1"/>
</dbReference>
<dbReference type="SMART" id="SM00636">
    <property type="entry name" value="Glyco_18"/>
    <property type="match status" value="1"/>
</dbReference>
<evidence type="ECO:0000313" key="7">
    <source>
        <dbReference type="Proteomes" id="UP000000263"/>
    </source>
</evidence>
<dbReference type="PANTHER" id="PTHR46066:SF2">
    <property type="entry name" value="CHITINASE DOMAIN-CONTAINING PROTEIN 1"/>
    <property type="match status" value="1"/>
</dbReference>
<dbReference type="Proteomes" id="UP000000263">
    <property type="component" value="Chromosome"/>
</dbReference>
<gene>
    <name evidence="6" type="ordered locus">Rcas_0236</name>
</gene>
<dbReference type="PANTHER" id="PTHR46066">
    <property type="entry name" value="CHITINASE DOMAIN-CONTAINING PROTEIN 1 FAMILY MEMBER"/>
    <property type="match status" value="1"/>
</dbReference>
<dbReference type="STRING" id="383372.Rcas_0236"/>
<name>A7NF10_ROSCS</name>
<proteinExistence type="inferred from homology"/>
<keyword evidence="2 3" id="KW-0326">Glycosidase</keyword>
<reference evidence="6 7" key="1">
    <citation type="submission" date="2007-08" db="EMBL/GenBank/DDBJ databases">
        <title>Complete sequence of Roseiflexus castenholzii DSM 13941.</title>
        <authorList>
            <consortium name="US DOE Joint Genome Institute"/>
            <person name="Copeland A."/>
            <person name="Lucas S."/>
            <person name="Lapidus A."/>
            <person name="Barry K."/>
            <person name="Glavina del Rio T."/>
            <person name="Dalin E."/>
            <person name="Tice H."/>
            <person name="Pitluck S."/>
            <person name="Thompson L.S."/>
            <person name="Brettin T."/>
            <person name="Bruce D."/>
            <person name="Detter J.C."/>
            <person name="Han C."/>
            <person name="Tapia R."/>
            <person name="Schmutz J."/>
            <person name="Larimer F."/>
            <person name="Land M."/>
            <person name="Hauser L."/>
            <person name="Kyrpides N."/>
            <person name="Mikhailova N."/>
            <person name="Bryant D.A."/>
            <person name="Hanada S."/>
            <person name="Tsukatani Y."/>
            <person name="Richardson P."/>
        </authorList>
    </citation>
    <scope>NUCLEOTIDE SEQUENCE [LARGE SCALE GENOMIC DNA]</scope>
    <source>
        <strain evidence="7">DSM 13941 / HLO8</strain>
    </source>
</reference>
<organism evidence="6 7">
    <name type="scientific">Roseiflexus castenholzii (strain DSM 13941 / HLO8)</name>
    <dbReference type="NCBI Taxonomy" id="383372"/>
    <lineage>
        <taxon>Bacteria</taxon>
        <taxon>Bacillati</taxon>
        <taxon>Chloroflexota</taxon>
        <taxon>Chloroflexia</taxon>
        <taxon>Chloroflexales</taxon>
        <taxon>Roseiflexineae</taxon>
        <taxon>Roseiflexaceae</taxon>
        <taxon>Roseiflexus</taxon>
    </lineage>
</organism>
<dbReference type="InterPro" id="IPR001579">
    <property type="entry name" value="Glyco_hydro_18_chit_AS"/>
</dbReference>
<dbReference type="OrthoDB" id="9769314at2"/>
<dbReference type="CAZy" id="GH18">
    <property type="family name" value="Glycoside Hydrolase Family 18"/>
</dbReference>
<dbReference type="Pfam" id="PF00704">
    <property type="entry name" value="Glyco_hydro_18"/>
    <property type="match status" value="1"/>
</dbReference>
<feature type="domain" description="GH18" evidence="5">
    <location>
        <begin position="88"/>
        <end position="427"/>
    </location>
</feature>
<dbReference type="GO" id="GO:0008061">
    <property type="term" value="F:chitin binding"/>
    <property type="evidence" value="ECO:0007669"/>
    <property type="project" value="InterPro"/>
</dbReference>
<dbReference type="InterPro" id="IPR001223">
    <property type="entry name" value="Glyco_hydro18_cat"/>
</dbReference>
<protein>
    <submittedName>
        <fullName evidence="6">Glycoside hydrolase family 18</fullName>
    </submittedName>
</protein>